<organism evidence="1 2">
    <name type="scientific">Mucuna pruriens</name>
    <name type="common">Velvet bean</name>
    <name type="synonym">Dolichos pruriens</name>
    <dbReference type="NCBI Taxonomy" id="157652"/>
    <lineage>
        <taxon>Eukaryota</taxon>
        <taxon>Viridiplantae</taxon>
        <taxon>Streptophyta</taxon>
        <taxon>Embryophyta</taxon>
        <taxon>Tracheophyta</taxon>
        <taxon>Spermatophyta</taxon>
        <taxon>Magnoliopsida</taxon>
        <taxon>eudicotyledons</taxon>
        <taxon>Gunneridae</taxon>
        <taxon>Pentapetalae</taxon>
        <taxon>rosids</taxon>
        <taxon>fabids</taxon>
        <taxon>Fabales</taxon>
        <taxon>Fabaceae</taxon>
        <taxon>Papilionoideae</taxon>
        <taxon>50 kb inversion clade</taxon>
        <taxon>NPAAA clade</taxon>
        <taxon>indigoferoid/millettioid clade</taxon>
        <taxon>Phaseoleae</taxon>
        <taxon>Mucuna</taxon>
    </lineage>
</organism>
<name>A0A371E7K1_MUCPR</name>
<accession>A0A371E7K1</accession>
<reference evidence="1" key="1">
    <citation type="submission" date="2018-05" db="EMBL/GenBank/DDBJ databases">
        <title>Draft genome of Mucuna pruriens seed.</title>
        <authorList>
            <person name="Nnadi N.E."/>
            <person name="Vos R."/>
            <person name="Hasami M.H."/>
            <person name="Devisetty U.K."/>
            <person name="Aguiy J.C."/>
        </authorList>
    </citation>
    <scope>NUCLEOTIDE SEQUENCE [LARGE SCALE GENOMIC DNA]</scope>
    <source>
        <strain evidence="1">JCA_2017</strain>
    </source>
</reference>
<protein>
    <submittedName>
        <fullName evidence="1">Uncharacterized protein</fullName>
    </submittedName>
</protein>
<keyword evidence="2" id="KW-1185">Reference proteome</keyword>
<sequence>MELLGVKSFTMIHTHICGPITHVAIDKITMIQVLNYRGGKFIILVLLIDDILPACNDMNFLLETKQRLTSFFYMKDFDDSSFVLDIKIHVINHVVFLAYLERIVLKALIQKVGNSLILNVLKIIKKEHK</sequence>
<evidence type="ECO:0000313" key="1">
    <source>
        <dbReference type="EMBL" id="RDX61979.1"/>
    </source>
</evidence>
<dbReference type="EMBL" id="QJKJ01015770">
    <property type="protein sequence ID" value="RDX61979.1"/>
    <property type="molecule type" value="Genomic_DNA"/>
</dbReference>
<gene>
    <name evidence="1" type="ORF">CR513_59740</name>
</gene>
<proteinExistence type="predicted"/>
<comment type="caution">
    <text evidence="1">The sequence shown here is derived from an EMBL/GenBank/DDBJ whole genome shotgun (WGS) entry which is preliminary data.</text>
</comment>
<dbReference type="Proteomes" id="UP000257109">
    <property type="component" value="Unassembled WGS sequence"/>
</dbReference>
<dbReference type="AlphaFoldDB" id="A0A371E7K1"/>
<feature type="non-terminal residue" evidence="1">
    <location>
        <position position="1"/>
    </location>
</feature>
<evidence type="ECO:0000313" key="2">
    <source>
        <dbReference type="Proteomes" id="UP000257109"/>
    </source>
</evidence>